<dbReference type="PANTHER" id="PTHR24229:SF40">
    <property type="entry name" value="ALLATOSTATIN C RECEPTOR 1-RELATED"/>
    <property type="match status" value="1"/>
</dbReference>
<evidence type="ECO:0000256" key="13">
    <source>
        <dbReference type="SAM" id="MobiDB-lite"/>
    </source>
</evidence>
<feature type="transmembrane region" description="Helical" evidence="14">
    <location>
        <begin position="220"/>
        <end position="245"/>
    </location>
</feature>
<dbReference type="Pfam" id="PF00001">
    <property type="entry name" value="7tm_1"/>
    <property type="match status" value="1"/>
</dbReference>
<accession>A0AAN7P3Z3</accession>
<evidence type="ECO:0000256" key="10">
    <source>
        <dbReference type="ARBA" id="ARBA00023180"/>
    </source>
</evidence>
<feature type="transmembrane region" description="Helical" evidence="14">
    <location>
        <begin position="113"/>
        <end position="133"/>
    </location>
</feature>
<evidence type="ECO:0000256" key="8">
    <source>
        <dbReference type="ARBA" id="ARBA00023157"/>
    </source>
</evidence>
<evidence type="ECO:0000256" key="14">
    <source>
        <dbReference type="SAM" id="Phobius"/>
    </source>
</evidence>
<dbReference type="PRINTS" id="PR00237">
    <property type="entry name" value="GPCRRHODOPSN"/>
</dbReference>
<evidence type="ECO:0000256" key="4">
    <source>
        <dbReference type="ARBA" id="ARBA00022692"/>
    </source>
</evidence>
<dbReference type="SMART" id="SM01381">
    <property type="entry name" value="7TM_GPCR_Srsx"/>
    <property type="match status" value="1"/>
</dbReference>
<dbReference type="PROSITE" id="PS50262">
    <property type="entry name" value="G_PROTEIN_RECEP_F1_2"/>
    <property type="match status" value="1"/>
</dbReference>
<name>A0AAN7P3Z3_9COLE</name>
<dbReference type="PANTHER" id="PTHR24229">
    <property type="entry name" value="NEUROPEPTIDES RECEPTOR"/>
    <property type="match status" value="1"/>
</dbReference>
<keyword evidence="3" id="KW-1003">Cell membrane</keyword>
<proteinExistence type="inferred from homology"/>
<protein>
    <recommendedName>
        <fullName evidence="15">G-protein coupled receptors family 1 profile domain-containing protein</fullName>
    </recommendedName>
</protein>
<evidence type="ECO:0000313" key="17">
    <source>
        <dbReference type="Proteomes" id="UP001353858"/>
    </source>
</evidence>
<organism evidence="16 17">
    <name type="scientific">Aquatica leii</name>
    <dbReference type="NCBI Taxonomy" id="1421715"/>
    <lineage>
        <taxon>Eukaryota</taxon>
        <taxon>Metazoa</taxon>
        <taxon>Ecdysozoa</taxon>
        <taxon>Arthropoda</taxon>
        <taxon>Hexapoda</taxon>
        <taxon>Insecta</taxon>
        <taxon>Pterygota</taxon>
        <taxon>Neoptera</taxon>
        <taxon>Endopterygota</taxon>
        <taxon>Coleoptera</taxon>
        <taxon>Polyphaga</taxon>
        <taxon>Elateriformia</taxon>
        <taxon>Elateroidea</taxon>
        <taxon>Lampyridae</taxon>
        <taxon>Luciolinae</taxon>
        <taxon>Aquatica</taxon>
    </lineage>
</organism>
<feature type="transmembrane region" description="Helical" evidence="14">
    <location>
        <begin position="45"/>
        <end position="66"/>
    </location>
</feature>
<dbReference type="GO" id="GO:0004994">
    <property type="term" value="F:somatostatin receptor activity"/>
    <property type="evidence" value="ECO:0007669"/>
    <property type="project" value="InterPro"/>
</dbReference>
<evidence type="ECO:0000256" key="9">
    <source>
        <dbReference type="ARBA" id="ARBA00023170"/>
    </source>
</evidence>
<dbReference type="SUPFAM" id="SSF81321">
    <property type="entry name" value="Family A G protein-coupled receptor-like"/>
    <property type="match status" value="1"/>
</dbReference>
<dbReference type="PROSITE" id="PS00237">
    <property type="entry name" value="G_PROTEIN_RECEP_F1_1"/>
    <property type="match status" value="1"/>
</dbReference>
<keyword evidence="17" id="KW-1185">Reference proteome</keyword>
<evidence type="ECO:0000256" key="6">
    <source>
        <dbReference type="ARBA" id="ARBA00023040"/>
    </source>
</evidence>
<feature type="transmembrane region" description="Helical" evidence="14">
    <location>
        <begin position="307"/>
        <end position="329"/>
    </location>
</feature>
<feature type="domain" description="G-protein coupled receptors family 1 profile" evidence="15">
    <location>
        <begin position="57"/>
        <end position="326"/>
    </location>
</feature>
<keyword evidence="9 12" id="KW-0675">Receptor</keyword>
<sequence length="441" mass="48832">MDSDEELFTFSTMNDSLSSVMAPNSTLPSYPPLPASSIALISQEILFAIVCLVGLLGNTLVIYVVIRFSKMQTVTNMYIVNLAIADECFLIGIPFLLVTMIKNSWIFGEVMCKAYLILASINQFTSSIFLFIMSADRYIAVCHPISSPKFRTPFISRCVSVAAWFCSIILIIPIFSHSKQEENWHPGENGQNISVKSCVIVWAENSTENSTESQQKATTFILYSFVFSFAIPLCLTLIFYCLVIQKLKTVGPKNKSKEKKRSHRKVTNLVLTVVTVYVLCWLPYWIAQIAMTFTPINESPSQFVVTIHLLAFCLSYSNSAMNPILYAFLSDNFKKSFLKACTCAAGKDINATLHLENSVFPRKKQTSDKHKPTRATSICPNNEDECDAGLLVSRADASTSAITLTSRSNIALASADIKDSNSKDVVTKNGLPSTLQPGTNL</sequence>
<dbReference type="AlphaFoldDB" id="A0AAN7P3Z3"/>
<dbReference type="GO" id="GO:0043005">
    <property type="term" value="C:neuron projection"/>
    <property type="evidence" value="ECO:0007669"/>
    <property type="project" value="TreeGrafter"/>
</dbReference>
<evidence type="ECO:0000259" key="15">
    <source>
        <dbReference type="PROSITE" id="PS50262"/>
    </source>
</evidence>
<dbReference type="Proteomes" id="UP001353858">
    <property type="component" value="Unassembled WGS sequence"/>
</dbReference>
<keyword evidence="7 14" id="KW-0472">Membrane</keyword>
<keyword evidence="11 12" id="KW-0807">Transducer</keyword>
<gene>
    <name evidence="16" type="ORF">RN001_012509</name>
</gene>
<reference evidence="17" key="1">
    <citation type="submission" date="2023-01" db="EMBL/GenBank/DDBJ databases">
        <title>Key to firefly adult light organ development and bioluminescence: homeobox transcription factors regulate luciferase expression and transportation to peroxisome.</title>
        <authorList>
            <person name="Fu X."/>
        </authorList>
    </citation>
    <scope>NUCLEOTIDE SEQUENCE [LARGE SCALE GENOMIC DNA]</scope>
</reference>
<feature type="transmembrane region" description="Helical" evidence="14">
    <location>
        <begin position="266"/>
        <end position="287"/>
    </location>
</feature>
<dbReference type="InterPro" id="IPR000276">
    <property type="entry name" value="GPCR_Rhodpsn"/>
</dbReference>
<keyword evidence="4 12" id="KW-0812">Transmembrane</keyword>
<dbReference type="InterPro" id="IPR000586">
    <property type="entry name" value="Somatstn_rcpt"/>
</dbReference>
<feature type="region of interest" description="Disordered" evidence="13">
    <location>
        <begin position="422"/>
        <end position="441"/>
    </location>
</feature>
<comment type="similarity">
    <text evidence="2 12">Belongs to the G-protein coupled receptor 1 family.</text>
</comment>
<feature type="transmembrane region" description="Helical" evidence="14">
    <location>
        <begin position="78"/>
        <end position="101"/>
    </location>
</feature>
<evidence type="ECO:0000256" key="11">
    <source>
        <dbReference type="ARBA" id="ARBA00023224"/>
    </source>
</evidence>
<keyword evidence="5 14" id="KW-1133">Transmembrane helix</keyword>
<dbReference type="PRINTS" id="PR00246">
    <property type="entry name" value="SOMATOSTATNR"/>
</dbReference>
<dbReference type="EMBL" id="JARPUR010000005">
    <property type="protein sequence ID" value="KAK4876087.1"/>
    <property type="molecule type" value="Genomic_DNA"/>
</dbReference>
<evidence type="ECO:0000256" key="3">
    <source>
        <dbReference type="ARBA" id="ARBA00022475"/>
    </source>
</evidence>
<dbReference type="GO" id="GO:0042277">
    <property type="term" value="F:peptide binding"/>
    <property type="evidence" value="ECO:0007669"/>
    <property type="project" value="TreeGrafter"/>
</dbReference>
<comment type="subcellular location">
    <subcellularLocation>
        <location evidence="1">Cell membrane</location>
        <topology evidence="1">Multi-pass membrane protein</topology>
    </subcellularLocation>
</comment>
<evidence type="ECO:0000256" key="12">
    <source>
        <dbReference type="RuleBase" id="RU000688"/>
    </source>
</evidence>
<feature type="transmembrane region" description="Helical" evidence="14">
    <location>
        <begin position="154"/>
        <end position="175"/>
    </location>
</feature>
<comment type="caution">
    <text evidence="16">The sequence shown here is derived from an EMBL/GenBank/DDBJ whole genome shotgun (WGS) entry which is preliminary data.</text>
</comment>
<evidence type="ECO:0000256" key="5">
    <source>
        <dbReference type="ARBA" id="ARBA00022989"/>
    </source>
</evidence>
<keyword evidence="8" id="KW-1015">Disulfide bond</keyword>
<feature type="compositionally biased region" description="Polar residues" evidence="13">
    <location>
        <begin position="430"/>
        <end position="441"/>
    </location>
</feature>
<keyword evidence="10" id="KW-0325">Glycoprotein</keyword>
<keyword evidence="6 12" id="KW-0297">G-protein coupled receptor</keyword>
<evidence type="ECO:0000256" key="1">
    <source>
        <dbReference type="ARBA" id="ARBA00004651"/>
    </source>
</evidence>
<dbReference type="Gene3D" id="1.20.1070.10">
    <property type="entry name" value="Rhodopsin 7-helix transmembrane proteins"/>
    <property type="match status" value="1"/>
</dbReference>
<dbReference type="FunFam" id="1.20.1070.10:FF:000231">
    <property type="entry name" value="Allatostatin C receptor 1"/>
    <property type="match status" value="1"/>
</dbReference>
<dbReference type="InterPro" id="IPR017452">
    <property type="entry name" value="GPCR_Rhodpsn_7TM"/>
</dbReference>
<evidence type="ECO:0000313" key="16">
    <source>
        <dbReference type="EMBL" id="KAK4876087.1"/>
    </source>
</evidence>
<evidence type="ECO:0000256" key="7">
    <source>
        <dbReference type="ARBA" id="ARBA00023136"/>
    </source>
</evidence>
<evidence type="ECO:0000256" key="2">
    <source>
        <dbReference type="ARBA" id="ARBA00010663"/>
    </source>
</evidence>
<dbReference type="GO" id="GO:0005886">
    <property type="term" value="C:plasma membrane"/>
    <property type="evidence" value="ECO:0007669"/>
    <property type="project" value="UniProtKB-SubCell"/>
</dbReference>